<gene>
    <name evidence="3" type="ORF">JGI4_01784</name>
    <name evidence="2" type="ORF">JGI8_00810</name>
</gene>
<dbReference type="OrthoDB" id="9814593at2"/>
<accession>A0A0P1MJS0</accession>
<organism evidence="3 4">
    <name type="scientific">Candidatus Kryptonium thompsonii</name>
    <dbReference type="NCBI Taxonomy" id="1633631"/>
    <lineage>
        <taxon>Bacteria</taxon>
        <taxon>Pseudomonadati</taxon>
        <taxon>Candidatus Kryptoniota</taxon>
        <taxon>Candidatus Kryptonium</taxon>
    </lineage>
</organism>
<proteinExistence type="predicted"/>
<name>A0A0P1LSN0_9BACT</name>
<accession>A0A0P1NUS0</accession>
<feature type="transmembrane region" description="Helical" evidence="1">
    <location>
        <begin position="224"/>
        <end position="245"/>
    </location>
</feature>
<keyword evidence="1" id="KW-0812">Transmembrane</keyword>
<keyword evidence="1" id="KW-1133">Transmembrane helix</keyword>
<accession>A0A0P1P501</accession>
<accession>A0A0N7MT78</accession>
<dbReference type="EMBL" id="CZVI01000008">
    <property type="protein sequence ID" value="CUS84553.1"/>
    <property type="molecule type" value="Genomic_DNA"/>
</dbReference>
<dbReference type="RefSeq" id="WP_047134599.1">
    <property type="nucleotide sequence ID" value="NZ_CZVI01000008.1"/>
</dbReference>
<keyword evidence="1" id="KW-0472">Membrane</keyword>
<protein>
    <submittedName>
        <fullName evidence="3">Uncharacterized protein</fullName>
    </submittedName>
</protein>
<feature type="transmembrane region" description="Helical" evidence="1">
    <location>
        <begin position="73"/>
        <end position="91"/>
    </location>
</feature>
<evidence type="ECO:0000313" key="5">
    <source>
        <dbReference type="Proteomes" id="UP000182200"/>
    </source>
</evidence>
<accession>A0A0P1LLL4</accession>
<reference evidence="3 4" key="1">
    <citation type="submission" date="2015-11" db="EMBL/GenBank/DDBJ databases">
        <authorList>
            <person name="Zhang Y."/>
            <person name="Guo Z."/>
        </authorList>
    </citation>
    <scope>NUCLEOTIDE SEQUENCE [LARGE SCALE GENOMIC DNA]</scope>
    <source>
        <strain evidence="3">JGI-4</strain>
    </source>
</reference>
<dbReference type="Proteomes" id="UP000182011">
    <property type="component" value="Unassembled WGS sequence"/>
</dbReference>
<dbReference type="Proteomes" id="UP000182200">
    <property type="component" value="Unassembled WGS sequence"/>
</dbReference>
<dbReference type="EMBL" id="FAOP01000006">
    <property type="protein sequence ID" value="CUU07316.1"/>
    <property type="molecule type" value="Genomic_DNA"/>
</dbReference>
<feature type="transmembrane region" description="Helical" evidence="1">
    <location>
        <begin position="103"/>
        <end position="123"/>
    </location>
</feature>
<feature type="transmembrane region" description="Helical" evidence="1">
    <location>
        <begin position="163"/>
        <end position="185"/>
    </location>
</feature>
<feature type="transmembrane region" description="Helical" evidence="1">
    <location>
        <begin position="12"/>
        <end position="37"/>
    </location>
</feature>
<evidence type="ECO:0000313" key="4">
    <source>
        <dbReference type="Proteomes" id="UP000182011"/>
    </source>
</evidence>
<dbReference type="STRING" id="1633631.GCA_001442925_01779"/>
<feature type="transmembrane region" description="Helical" evidence="1">
    <location>
        <begin position="252"/>
        <end position="272"/>
    </location>
</feature>
<feature type="transmembrane region" description="Helical" evidence="1">
    <location>
        <begin position="284"/>
        <end position="306"/>
    </location>
</feature>
<accession>A0A0S4N7V7</accession>
<accession>A0A0N7MPU4</accession>
<keyword evidence="5" id="KW-1185">Reference proteome</keyword>
<accession>A0A0P1M0E0</accession>
<reference evidence="2 5" key="2">
    <citation type="submission" date="2015-11" db="EMBL/GenBank/DDBJ databases">
        <authorList>
            <person name="Varghese N."/>
        </authorList>
    </citation>
    <scope>NUCLEOTIDE SEQUENCE [LARGE SCALE GENOMIC DNA]</scope>
    <source>
        <strain evidence="2 5">JGI-8</strain>
    </source>
</reference>
<feature type="transmembrane region" description="Helical" evidence="1">
    <location>
        <begin position="129"/>
        <end position="151"/>
    </location>
</feature>
<accession>A0A0P1P498</accession>
<sequence>MRFFWTGETKNFKPIHVAIFLFTVFVFLFWIGAFVHFGMKFGYSVEKIQYYFWGEPDFPSEVSIAQVLEESHVNLFVVGLLFLCISALVVYSDISPRLKFGLMLALAFSGLLYAISDLIIIFLGREYAVLKLFIFLLFQAVIFLSLLLVWFKSSRAQKNKNSITSRFLAILIFIFAIFNLVFAGLNFTLFANKIGFTISNVSDYYLGNPEKFLKPKSISGLVEIAYIHFLPMALYLITLVHFVYIVNDKFNIALTILMFISALLDNFGGILITQFGGAFAGVKLFSFFTLQFLLLLSSAILIYKLVVLKFSSNSLRHHQRI</sequence>
<evidence type="ECO:0000313" key="3">
    <source>
        <dbReference type="EMBL" id="CUU07316.1"/>
    </source>
</evidence>
<evidence type="ECO:0000256" key="1">
    <source>
        <dbReference type="SAM" id="Phobius"/>
    </source>
</evidence>
<dbReference type="AlphaFoldDB" id="A0A0P1LSN0"/>
<evidence type="ECO:0000313" key="2">
    <source>
        <dbReference type="EMBL" id="CUS84553.1"/>
    </source>
</evidence>
<accession>A0A0P1LSN0</accession>